<keyword evidence="2" id="KW-1185">Reference proteome</keyword>
<protein>
    <submittedName>
        <fullName evidence="1">Uncharacterized protein</fullName>
    </submittedName>
</protein>
<sequence length="38" mass="4464">MGWFTQRYCLVVTRMAQRCLGIYKGRWNKPANVDSKVS</sequence>
<dbReference type="KEGG" id="ssl:SS1G_10871"/>
<evidence type="ECO:0000313" key="2">
    <source>
        <dbReference type="Proteomes" id="UP000001312"/>
    </source>
</evidence>
<dbReference type="AlphaFoldDB" id="A7EZV4"/>
<proteinExistence type="predicted"/>
<evidence type="ECO:0000313" key="1">
    <source>
        <dbReference type="EMBL" id="EDN94996.1"/>
    </source>
</evidence>
<gene>
    <name evidence="1" type="ORF">SS1G_10871</name>
</gene>
<reference evidence="2" key="1">
    <citation type="journal article" date="2011" name="PLoS Genet.">
        <title>Genomic analysis of the necrotrophic fungal pathogens Sclerotinia sclerotiorum and Botrytis cinerea.</title>
        <authorList>
            <person name="Amselem J."/>
            <person name="Cuomo C.A."/>
            <person name="van Kan J.A."/>
            <person name="Viaud M."/>
            <person name="Benito E.P."/>
            <person name="Couloux A."/>
            <person name="Coutinho P.M."/>
            <person name="de Vries R.P."/>
            <person name="Dyer P.S."/>
            <person name="Fillinger S."/>
            <person name="Fournier E."/>
            <person name="Gout L."/>
            <person name="Hahn M."/>
            <person name="Kohn L."/>
            <person name="Lapalu N."/>
            <person name="Plummer K.M."/>
            <person name="Pradier J.M."/>
            <person name="Quevillon E."/>
            <person name="Sharon A."/>
            <person name="Simon A."/>
            <person name="ten Have A."/>
            <person name="Tudzynski B."/>
            <person name="Tudzynski P."/>
            <person name="Wincker P."/>
            <person name="Andrew M."/>
            <person name="Anthouard V."/>
            <person name="Beever R.E."/>
            <person name="Beffa R."/>
            <person name="Benoit I."/>
            <person name="Bouzid O."/>
            <person name="Brault B."/>
            <person name="Chen Z."/>
            <person name="Choquer M."/>
            <person name="Collemare J."/>
            <person name="Cotton P."/>
            <person name="Danchin E.G."/>
            <person name="Da Silva C."/>
            <person name="Gautier A."/>
            <person name="Giraud C."/>
            <person name="Giraud T."/>
            <person name="Gonzalez C."/>
            <person name="Grossetete S."/>
            <person name="Guldener U."/>
            <person name="Henrissat B."/>
            <person name="Howlett B.J."/>
            <person name="Kodira C."/>
            <person name="Kretschmer M."/>
            <person name="Lappartient A."/>
            <person name="Leroch M."/>
            <person name="Levis C."/>
            <person name="Mauceli E."/>
            <person name="Neuveglise C."/>
            <person name="Oeser B."/>
            <person name="Pearson M."/>
            <person name="Poulain J."/>
            <person name="Poussereau N."/>
            <person name="Quesneville H."/>
            <person name="Rascle C."/>
            <person name="Schumacher J."/>
            <person name="Segurens B."/>
            <person name="Sexton A."/>
            <person name="Silva E."/>
            <person name="Sirven C."/>
            <person name="Soanes D.M."/>
            <person name="Talbot N.J."/>
            <person name="Templeton M."/>
            <person name="Yandava C."/>
            <person name="Yarden O."/>
            <person name="Zeng Q."/>
            <person name="Rollins J.A."/>
            <person name="Lebrun M.H."/>
            <person name="Dickman M."/>
        </authorList>
    </citation>
    <scope>NUCLEOTIDE SEQUENCE [LARGE SCALE GENOMIC DNA]</scope>
    <source>
        <strain evidence="2">ATCC 18683 / 1980 / Ss-1</strain>
    </source>
</reference>
<name>A7EZV4_SCLS1</name>
<accession>A7EZV4</accession>
<dbReference type="InParanoid" id="A7EZV4"/>
<dbReference type="GeneID" id="5484258"/>
<dbReference type="EMBL" id="CH476636">
    <property type="protein sequence ID" value="EDN94996.1"/>
    <property type="molecule type" value="Genomic_DNA"/>
</dbReference>
<dbReference type="RefSeq" id="XP_001588424.1">
    <property type="nucleotide sequence ID" value="XM_001588374.1"/>
</dbReference>
<dbReference type="Proteomes" id="UP000001312">
    <property type="component" value="Unassembled WGS sequence"/>
</dbReference>
<organism evidence="1 2">
    <name type="scientific">Sclerotinia sclerotiorum (strain ATCC 18683 / 1980 / Ss-1)</name>
    <name type="common">White mold</name>
    <name type="synonym">Whetzelinia sclerotiorum</name>
    <dbReference type="NCBI Taxonomy" id="665079"/>
    <lineage>
        <taxon>Eukaryota</taxon>
        <taxon>Fungi</taxon>
        <taxon>Dikarya</taxon>
        <taxon>Ascomycota</taxon>
        <taxon>Pezizomycotina</taxon>
        <taxon>Leotiomycetes</taxon>
        <taxon>Helotiales</taxon>
        <taxon>Sclerotiniaceae</taxon>
        <taxon>Sclerotinia</taxon>
    </lineage>
</organism>